<dbReference type="GO" id="GO:0009820">
    <property type="term" value="P:alkaloid metabolic process"/>
    <property type="evidence" value="ECO:0007669"/>
    <property type="project" value="UniProtKB-KW"/>
</dbReference>
<reference evidence="4" key="1">
    <citation type="submission" date="2022-12" db="EMBL/GenBank/DDBJ databases">
        <title>Draft genome assemblies for two species of Escallonia (Escalloniales).</title>
        <authorList>
            <person name="Chanderbali A."/>
            <person name="Dervinis C."/>
            <person name="Anghel I."/>
            <person name="Soltis D."/>
            <person name="Soltis P."/>
            <person name="Zapata F."/>
        </authorList>
    </citation>
    <scope>NUCLEOTIDE SEQUENCE</scope>
    <source>
        <strain evidence="4">UCBG92.1500</strain>
        <tissue evidence="4">Leaf</tissue>
    </source>
</reference>
<evidence type="ECO:0000313" key="4">
    <source>
        <dbReference type="EMBL" id="KAK2969022.1"/>
    </source>
</evidence>
<gene>
    <name evidence="4" type="ORF">RJ640_007887</name>
</gene>
<dbReference type="GO" id="GO:0010427">
    <property type="term" value="F:abscisic acid binding"/>
    <property type="evidence" value="ECO:0007669"/>
    <property type="project" value="TreeGrafter"/>
</dbReference>
<dbReference type="Gene3D" id="3.30.530.20">
    <property type="match status" value="1"/>
</dbReference>
<comment type="caution">
    <text evidence="4">The sequence shown here is derived from an EMBL/GenBank/DDBJ whole genome shotgun (WGS) entry which is preliminary data.</text>
</comment>
<dbReference type="Pfam" id="PF00407">
    <property type="entry name" value="Bet_v_1"/>
    <property type="match status" value="1"/>
</dbReference>
<feature type="domain" description="Bet v I/Major latex protein" evidence="3">
    <location>
        <begin position="2"/>
        <end position="149"/>
    </location>
</feature>
<dbReference type="InterPro" id="IPR023393">
    <property type="entry name" value="START-like_dom_sf"/>
</dbReference>
<dbReference type="Proteomes" id="UP001187471">
    <property type="component" value="Unassembled WGS sequence"/>
</dbReference>
<organism evidence="4 5">
    <name type="scientific">Escallonia rubra</name>
    <dbReference type="NCBI Taxonomy" id="112253"/>
    <lineage>
        <taxon>Eukaryota</taxon>
        <taxon>Viridiplantae</taxon>
        <taxon>Streptophyta</taxon>
        <taxon>Embryophyta</taxon>
        <taxon>Tracheophyta</taxon>
        <taxon>Spermatophyta</taxon>
        <taxon>Magnoliopsida</taxon>
        <taxon>eudicotyledons</taxon>
        <taxon>Gunneridae</taxon>
        <taxon>Pentapetalae</taxon>
        <taxon>asterids</taxon>
        <taxon>campanulids</taxon>
        <taxon>Escalloniales</taxon>
        <taxon>Escalloniaceae</taxon>
        <taxon>Escallonia</taxon>
    </lineage>
</organism>
<dbReference type="PANTHER" id="PTHR31213">
    <property type="entry name" value="OS08G0374000 PROTEIN-RELATED"/>
    <property type="match status" value="1"/>
</dbReference>
<accession>A0AA88QGS6</accession>
<dbReference type="GO" id="GO:0005737">
    <property type="term" value="C:cytoplasm"/>
    <property type="evidence" value="ECO:0007669"/>
    <property type="project" value="TreeGrafter"/>
</dbReference>
<dbReference type="GO" id="GO:0005634">
    <property type="term" value="C:nucleus"/>
    <property type="evidence" value="ECO:0007669"/>
    <property type="project" value="TreeGrafter"/>
</dbReference>
<dbReference type="InterPro" id="IPR050279">
    <property type="entry name" value="Plant_def-hormone_signal"/>
</dbReference>
<dbReference type="InterPro" id="IPR000916">
    <property type="entry name" value="Bet_v_I/MLP"/>
</dbReference>
<dbReference type="AlphaFoldDB" id="A0AA88QGS6"/>
<name>A0AA88QGS6_9ASTE</name>
<dbReference type="PANTHER" id="PTHR31213:SF19">
    <property type="entry name" value="BET V I_MAJOR LATEX PROTEIN DOMAIN-CONTAINING PROTEIN"/>
    <property type="match status" value="1"/>
</dbReference>
<evidence type="ECO:0000259" key="3">
    <source>
        <dbReference type="Pfam" id="PF00407"/>
    </source>
</evidence>
<proteinExistence type="inferred from homology"/>
<dbReference type="SUPFAM" id="SSF55961">
    <property type="entry name" value="Bet v1-like"/>
    <property type="match status" value="1"/>
</dbReference>
<comment type="similarity">
    <text evidence="1">Belongs to the BetVI family.</text>
</comment>
<dbReference type="GO" id="GO:0004864">
    <property type="term" value="F:protein phosphatase inhibitor activity"/>
    <property type="evidence" value="ECO:0007669"/>
    <property type="project" value="TreeGrafter"/>
</dbReference>
<keyword evidence="2" id="KW-0017">Alkaloid metabolism</keyword>
<evidence type="ECO:0000313" key="5">
    <source>
        <dbReference type="Proteomes" id="UP001187471"/>
    </source>
</evidence>
<sequence length="154" mass="17290">MHGTLSTELEVNVPAHEAWELYGTLHLTDVTHFFEKIEVLGGDGAVGTILKFTLPEGATAFSTYEEKYTKVDNKKMIKEAEIIEGGYLDLGFTMYRTRFEIIKKSKTSCVTKTTIEYDVKEEDVANFTHVSILPMISIMKDAAAYLLANHTSED</sequence>
<dbReference type="GO" id="GO:0009738">
    <property type="term" value="P:abscisic acid-activated signaling pathway"/>
    <property type="evidence" value="ECO:0007669"/>
    <property type="project" value="TreeGrafter"/>
</dbReference>
<dbReference type="GO" id="GO:0038023">
    <property type="term" value="F:signaling receptor activity"/>
    <property type="evidence" value="ECO:0007669"/>
    <property type="project" value="TreeGrafter"/>
</dbReference>
<protein>
    <recommendedName>
        <fullName evidence="3">Bet v I/Major latex protein domain-containing protein</fullName>
    </recommendedName>
</protein>
<dbReference type="GO" id="GO:0006952">
    <property type="term" value="P:defense response"/>
    <property type="evidence" value="ECO:0007669"/>
    <property type="project" value="InterPro"/>
</dbReference>
<keyword evidence="5" id="KW-1185">Reference proteome</keyword>
<evidence type="ECO:0000256" key="1">
    <source>
        <dbReference type="ARBA" id="ARBA00009744"/>
    </source>
</evidence>
<dbReference type="CDD" id="cd07816">
    <property type="entry name" value="Bet_v1-like"/>
    <property type="match status" value="1"/>
</dbReference>
<evidence type="ECO:0000256" key="2">
    <source>
        <dbReference type="ARBA" id="ARBA00022589"/>
    </source>
</evidence>
<dbReference type="EMBL" id="JAVXUO010002860">
    <property type="protein sequence ID" value="KAK2969022.1"/>
    <property type="molecule type" value="Genomic_DNA"/>
</dbReference>